<dbReference type="AlphaFoldDB" id="A0A0V0HFS7"/>
<sequence length="97" mass="11155">MGLCHSLYSNFGIFLLKYIYFEPRSMGARAPITHYMGPPLLLNNTLNLLNLHMPTIPIIATPLDVLQIPQHNVFVPIFIQEFMEVWLSSPTSEYLLH</sequence>
<name>A0A0V0HFS7_SOLCH</name>
<protein>
    <submittedName>
        <fullName evidence="1">Putative ovule protein</fullName>
    </submittedName>
</protein>
<evidence type="ECO:0000313" key="1">
    <source>
        <dbReference type="EMBL" id="JAP18768.1"/>
    </source>
</evidence>
<organism evidence="1">
    <name type="scientific">Solanum chacoense</name>
    <name type="common">Chaco potato</name>
    <dbReference type="NCBI Taxonomy" id="4108"/>
    <lineage>
        <taxon>Eukaryota</taxon>
        <taxon>Viridiplantae</taxon>
        <taxon>Streptophyta</taxon>
        <taxon>Embryophyta</taxon>
        <taxon>Tracheophyta</taxon>
        <taxon>Spermatophyta</taxon>
        <taxon>Magnoliopsida</taxon>
        <taxon>eudicotyledons</taxon>
        <taxon>Gunneridae</taxon>
        <taxon>Pentapetalae</taxon>
        <taxon>asterids</taxon>
        <taxon>lamiids</taxon>
        <taxon>Solanales</taxon>
        <taxon>Solanaceae</taxon>
        <taxon>Solanoideae</taxon>
        <taxon>Solaneae</taxon>
        <taxon>Solanum</taxon>
    </lineage>
</organism>
<accession>A0A0V0HFS7</accession>
<proteinExistence type="predicted"/>
<dbReference type="EMBL" id="GEDG01020885">
    <property type="protein sequence ID" value="JAP18768.1"/>
    <property type="molecule type" value="Transcribed_RNA"/>
</dbReference>
<reference evidence="1" key="1">
    <citation type="submission" date="2015-12" db="EMBL/GenBank/DDBJ databases">
        <title>Gene expression during late stages of embryo sac development: a critical building block for successful pollen-pistil interactions.</title>
        <authorList>
            <person name="Liu Y."/>
            <person name="Joly V."/>
            <person name="Sabar M."/>
            <person name="Matton D.P."/>
        </authorList>
    </citation>
    <scope>NUCLEOTIDE SEQUENCE</scope>
</reference>